<feature type="region of interest" description="Disordered" evidence="1">
    <location>
        <begin position="24"/>
        <end position="120"/>
    </location>
</feature>
<proteinExistence type="predicted"/>
<evidence type="ECO:0000256" key="1">
    <source>
        <dbReference type="SAM" id="MobiDB-lite"/>
    </source>
</evidence>
<evidence type="ECO:0000256" key="2">
    <source>
        <dbReference type="SAM" id="SignalP"/>
    </source>
</evidence>
<keyword evidence="2" id="KW-0732">Signal</keyword>
<dbReference type="AlphaFoldDB" id="A0A853JF34"/>
<feature type="domain" description="Excalibur calcium-binding" evidence="3">
    <location>
        <begin position="79"/>
        <end position="115"/>
    </location>
</feature>
<dbReference type="EMBL" id="JACCKA010000073">
    <property type="protein sequence ID" value="NZA27207.1"/>
    <property type="molecule type" value="Genomic_DNA"/>
</dbReference>
<evidence type="ECO:0000259" key="3">
    <source>
        <dbReference type="SMART" id="SM00894"/>
    </source>
</evidence>
<dbReference type="NCBIfam" id="NF033223">
    <property type="entry name" value="YHYH_alt"/>
    <property type="match status" value="1"/>
</dbReference>
<name>A0A853JF34_9GAMM</name>
<dbReference type="Proteomes" id="UP000578091">
    <property type="component" value="Unassembled WGS sequence"/>
</dbReference>
<accession>A0A853JF34</accession>
<sequence length="120" mass="12668">MRPTLFGVGFWIALACSAQVQAHGGGLNKDGCHNDRKSSGYHCHRGQSAPPPLSPMPPPQNTPARHDLTPGGGSSPSRAFRNCDEARAAGAAPVRRGDPGYGPHLDRDNDGIGCEPYRGR</sequence>
<feature type="chain" id="PRO_5033026710" evidence="2">
    <location>
        <begin position="23"/>
        <end position="120"/>
    </location>
</feature>
<dbReference type="RefSeq" id="WP_180678988.1">
    <property type="nucleotide sequence ID" value="NZ_JACCKA010000073.1"/>
</dbReference>
<comment type="caution">
    <text evidence="4">The sequence shown here is derived from an EMBL/GenBank/DDBJ whole genome shotgun (WGS) entry which is preliminary data.</text>
</comment>
<feature type="signal peptide" evidence="2">
    <location>
        <begin position="1"/>
        <end position="22"/>
    </location>
</feature>
<reference evidence="4 5" key="1">
    <citation type="submission" date="2020-07" db="EMBL/GenBank/DDBJ databases">
        <title>Luteimonas sp. SJ-92.</title>
        <authorList>
            <person name="Huang X.-X."/>
            <person name="Xu L."/>
            <person name="Sun J.-Q."/>
        </authorList>
    </citation>
    <scope>NUCLEOTIDE SEQUENCE [LARGE SCALE GENOMIC DNA]</scope>
    <source>
        <strain evidence="4 5">SJ-92</strain>
    </source>
</reference>
<evidence type="ECO:0000313" key="4">
    <source>
        <dbReference type="EMBL" id="NZA27207.1"/>
    </source>
</evidence>
<feature type="compositionally biased region" description="Pro residues" evidence="1">
    <location>
        <begin position="49"/>
        <end position="61"/>
    </location>
</feature>
<dbReference type="InterPro" id="IPR047773">
    <property type="entry name" value="YHYH_dom_bact"/>
</dbReference>
<dbReference type="SMART" id="SM00894">
    <property type="entry name" value="Excalibur"/>
    <property type="match status" value="1"/>
</dbReference>
<gene>
    <name evidence="4" type="ORF">H0E84_12525</name>
</gene>
<dbReference type="InterPro" id="IPR008613">
    <property type="entry name" value="Excalibur_Ca-bd_domain"/>
</dbReference>
<dbReference type="Pfam" id="PF05901">
    <property type="entry name" value="Excalibur"/>
    <property type="match status" value="1"/>
</dbReference>
<evidence type="ECO:0000313" key="5">
    <source>
        <dbReference type="Proteomes" id="UP000578091"/>
    </source>
</evidence>
<organism evidence="4 5">
    <name type="scientific">Luteimonas salinisoli</name>
    <dbReference type="NCBI Taxonomy" id="2752307"/>
    <lineage>
        <taxon>Bacteria</taxon>
        <taxon>Pseudomonadati</taxon>
        <taxon>Pseudomonadota</taxon>
        <taxon>Gammaproteobacteria</taxon>
        <taxon>Lysobacterales</taxon>
        <taxon>Lysobacteraceae</taxon>
        <taxon>Luteimonas</taxon>
    </lineage>
</organism>
<dbReference type="PROSITE" id="PS51257">
    <property type="entry name" value="PROKAR_LIPOPROTEIN"/>
    <property type="match status" value="1"/>
</dbReference>
<keyword evidence="5" id="KW-1185">Reference proteome</keyword>
<protein>
    <submittedName>
        <fullName evidence="4">Excalibur calcium-binding domain-containing protein</fullName>
    </submittedName>
</protein>